<feature type="compositionally biased region" description="Pro residues" evidence="1">
    <location>
        <begin position="1"/>
        <end position="12"/>
    </location>
</feature>
<gene>
    <name evidence="3" type="ORF">SMACR_04974</name>
</gene>
<evidence type="ECO:0000313" key="4">
    <source>
        <dbReference type="Proteomes" id="UP000433876"/>
    </source>
</evidence>
<dbReference type="VEuPathDB" id="FungiDB:SMAC_04974"/>
<dbReference type="Proteomes" id="UP000433876">
    <property type="component" value="Unassembled WGS sequence"/>
</dbReference>
<keyword evidence="2" id="KW-1133">Transmembrane helix</keyword>
<organism evidence="3 4">
    <name type="scientific">Sordaria macrospora</name>
    <dbReference type="NCBI Taxonomy" id="5147"/>
    <lineage>
        <taxon>Eukaryota</taxon>
        <taxon>Fungi</taxon>
        <taxon>Dikarya</taxon>
        <taxon>Ascomycota</taxon>
        <taxon>Pezizomycotina</taxon>
        <taxon>Sordariomycetes</taxon>
        <taxon>Sordariomycetidae</taxon>
        <taxon>Sordariales</taxon>
        <taxon>Sordariaceae</taxon>
        <taxon>Sordaria</taxon>
    </lineage>
</organism>
<sequence length="1037" mass="115976">MAFQGPAPPGGFRPPTFGVVPKSRSDVRQPTRVSSTHVVVEPIPTKDRPWVPPDGLYTELHKSAMHERKLAIIGVDDRLLKPLPMAQHPFHALDYLPFARSSLEAVEAVEVGVKAVAKKVLGVEMSPVVPQYVNVVRESGWRPTQLGVGEGPFRWPHFSEDIYMEKNGKKDKYEISREFQSDWYEILWSDLMRRVYRWAEKYFDFLESGGKGGADVGVSARNVKDWTPNLWKQAGVSDQFVHYASLVARQDNNHPAGWDVLLAKGRYRKFLVVGVLVRLLQEQVFDELLFGADRETKRMLEVQDECYIEMDGYLRTEMRSQAVRAALGEYILTPNFWSEVDKLAVQTTALFSPLIRFMDVELEKRIDPLEFHQEAHDIIAEAGYFNIAMRLSRDVFRFNWPLPGDAWSTEVENVDDVPFDISRAWADKHEQDAQKRYRAGLKADRRRDKSRSGKEITPKTTTAGGMARGALRLALSGASTKIKFGLSATASGLARLRPGFVAPTIDDPPPFDVNFRRNVTGEPQPEPELYLPSRLAKTQIAIFPAVQRYINLESTRRDPVKQKSSLFSTGLSFHKNDILASIETHPTYAYYVDKVLPRKLPHELFGQDDDDDEGYVHPIVASHRERVKRRLMNKAFDRGYRQEDAVGVHLIAKGNAIYYSGVADESSLSALRSRNADGGPEKYYVGYPGYLPEHLPTLREWSNLPLTKRHSASSSRSPFHSSRTSSSLLTKLTPSTKTLIFTRRLLYTALIYSLFRFFIFPLFFPSLVPFFLALESTIRHVFTQIKDALATILVPIFEGLRPLFHLLLRGLSFVGNLAWCILRFVLAPLGDLAKKVLLPPLAMALRAIGYLYSRLVKDGPVGWVWEKLRGLARWWGRWTKVIIGDRVLERLEAVDGWLFSKLGAGAGGTFSPEAWRRSGAGIGEGGAGAGVESSLTTTAAAAVPVDDGGGGGNWNIFAWGAESELKTEKMTSTFTTNWDDEVFTIVEKRTVKGGGQTVKSAGLTSGRRASTPTASTVITGDGTFTIADVAPPPPLTQ</sequence>
<feature type="compositionally biased region" description="Polar residues" evidence="1">
    <location>
        <begin position="997"/>
        <end position="1017"/>
    </location>
</feature>
<name>A0A8S8ZC10_SORMA</name>
<feature type="transmembrane region" description="Helical" evidence="2">
    <location>
        <begin position="745"/>
        <end position="774"/>
    </location>
</feature>
<keyword evidence="2" id="KW-0812">Transmembrane</keyword>
<feature type="region of interest" description="Disordered" evidence="1">
    <location>
        <begin position="996"/>
        <end position="1017"/>
    </location>
</feature>
<dbReference type="EMBL" id="NMPR01000255">
    <property type="protein sequence ID" value="KAA8624140.1"/>
    <property type="molecule type" value="Genomic_DNA"/>
</dbReference>
<feature type="region of interest" description="Disordered" evidence="1">
    <location>
        <begin position="1"/>
        <end position="30"/>
    </location>
</feature>
<feature type="compositionally biased region" description="Basic and acidic residues" evidence="1">
    <location>
        <begin position="436"/>
        <end position="457"/>
    </location>
</feature>
<evidence type="ECO:0000256" key="2">
    <source>
        <dbReference type="SAM" id="Phobius"/>
    </source>
</evidence>
<evidence type="ECO:0000256" key="1">
    <source>
        <dbReference type="SAM" id="MobiDB-lite"/>
    </source>
</evidence>
<keyword evidence="2" id="KW-0472">Membrane</keyword>
<dbReference type="OMA" id="AWADKHE"/>
<feature type="region of interest" description="Disordered" evidence="1">
    <location>
        <begin position="436"/>
        <end position="463"/>
    </location>
</feature>
<evidence type="ECO:0000313" key="3">
    <source>
        <dbReference type="EMBL" id="KAA8624140.1"/>
    </source>
</evidence>
<protein>
    <submittedName>
        <fullName evidence="3">Uncharacterized protein</fullName>
    </submittedName>
</protein>
<feature type="transmembrane region" description="Helical" evidence="2">
    <location>
        <begin position="806"/>
        <end position="826"/>
    </location>
</feature>
<reference evidence="3 4" key="1">
    <citation type="submission" date="2017-07" db="EMBL/GenBank/DDBJ databases">
        <title>Genome sequence of the Sordaria macrospora wild type strain R19027.</title>
        <authorList>
            <person name="Nowrousian M."/>
            <person name="Teichert I."/>
            <person name="Kueck U."/>
        </authorList>
    </citation>
    <scope>NUCLEOTIDE SEQUENCE [LARGE SCALE GENOMIC DNA]</scope>
    <source>
        <strain evidence="3 4">R19027</strain>
        <tissue evidence="3">Mycelium</tissue>
    </source>
</reference>
<comment type="caution">
    <text evidence="3">The sequence shown here is derived from an EMBL/GenBank/DDBJ whole genome shotgun (WGS) entry which is preliminary data.</text>
</comment>
<dbReference type="AlphaFoldDB" id="A0A8S8ZC10"/>
<proteinExistence type="predicted"/>
<accession>A0A8S8ZC10</accession>